<dbReference type="Proteomes" id="UP000190027">
    <property type="component" value="Unassembled WGS sequence"/>
</dbReference>
<keyword evidence="5 7" id="KW-1133">Transmembrane helix</keyword>
<gene>
    <name evidence="8" type="ORF">SAMN02745704_02094</name>
</gene>
<keyword evidence="4 7" id="KW-0812">Transmembrane</keyword>
<dbReference type="InterPro" id="IPR005524">
    <property type="entry name" value="DUF318"/>
</dbReference>
<dbReference type="EMBL" id="FUYC01000010">
    <property type="protein sequence ID" value="SKA88246.1"/>
    <property type="molecule type" value="Genomic_DNA"/>
</dbReference>
<dbReference type="InterPro" id="IPR052923">
    <property type="entry name" value="UPF0718"/>
</dbReference>
<evidence type="ECO:0008006" key="10">
    <source>
        <dbReference type="Google" id="ProtNLM"/>
    </source>
</evidence>
<dbReference type="GO" id="GO:0005886">
    <property type="term" value="C:plasma membrane"/>
    <property type="evidence" value="ECO:0007669"/>
    <property type="project" value="UniProtKB-SubCell"/>
</dbReference>
<dbReference type="NCBIfam" id="NF033936">
    <property type="entry name" value="CuZnOut_SO0444"/>
    <property type="match status" value="1"/>
</dbReference>
<dbReference type="Pfam" id="PF03773">
    <property type="entry name" value="ArsP_1"/>
    <property type="match status" value="1"/>
</dbReference>
<evidence type="ECO:0000256" key="6">
    <source>
        <dbReference type="ARBA" id="ARBA00023136"/>
    </source>
</evidence>
<proteinExistence type="inferred from homology"/>
<keyword evidence="6 7" id="KW-0472">Membrane</keyword>
<feature type="transmembrane region" description="Helical" evidence="7">
    <location>
        <begin position="185"/>
        <end position="204"/>
    </location>
</feature>
<evidence type="ECO:0000256" key="7">
    <source>
        <dbReference type="SAM" id="Phobius"/>
    </source>
</evidence>
<evidence type="ECO:0000256" key="3">
    <source>
        <dbReference type="ARBA" id="ARBA00022475"/>
    </source>
</evidence>
<feature type="transmembrane region" description="Helical" evidence="7">
    <location>
        <begin position="251"/>
        <end position="269"/>
    </location>
</feature>
<keyword evidence="3" id="KW-1003">Cell membrane</keyword>
<dbReference type="OrthoDB" id="9770315at2"/>
<evidence type="ECO:0000256" key="2">
    <source>
        <dbReference type="ARBA" id="ARBA00006386"/>
    </source>
</evidence>
<comment type="similarity">
    <text evidence="2">Belongs to the UPF0718 family.</text>
</comment>
<dbReference type="RefSeq" id="WP_078717646.1">
    <property type="nucleotide sequence ID" value="NZ_FUYC01000010.1"/>
</dbReference>
<feature type="transmembrane region" description="Helical" evidence="7">
    <location>
        <begin position="281"/>
        <end position="304"/>
    </location>
</feature>
<dbReference type="PANTHER" id="PTHR34184">
    <property type="entry name" value="UPF0718 PROTEIN YCGR"/>
    <property type="match status" value="1"/>
</dbReference>
<evidence type="ECO:0000313" key="9">
    <source>
        <dbReference type="Proteomes" id="UP000190027"/>
    </source>
</evidence>
<dbReference type="AlphaFoldDB" id="A0A1T4XFC1"/>
<evidence type="ECO:0000256" key="5">
    <source>
        <dbReference type="ARBA" id="ARBA00022989"/>
    </source>
</evidence>
<protein>
    <recommendedName>
        <fullName evidence="10">Permease</fullName>
    </recommendedName>
</protein>
<feature type="transmembrane region" description="Helical" evidence="7">
    <location>
        <begin position="216"/>
        <end position="245"/>
    </location>
</feature>
<evidence type="ECO:0000256" key="4">
    <source>
        <dbReference type="ARBA" id="ARBA00022692"/>
    </source>
</evidence>
<dbReference type="STRING" id="1121449.SAMN02745704_02094"/>
<dbReference type="PANTHER" id="PTHR34184:SF4">
    <property type="entry name" value="UPF0718 PROTEIN YCGR"/>
    <property type="match status" value="1"/>
</dbReference>
<evidence type="ECO:0000256" key="1">
    <source>
        <dbReference type="ARBA" id="ARBA00004651"/>
    </source>
</evidence>
<feature type="transmembrane region" description="Helical" evidence="7">
    <location>
        <begin position="324"/>
        <end position="341"/>
    </location>
</feature>
<sequence length="356" mass="36745">MELIVAILAASWDVFLESAPYMLFGFLAAGMLKAFLPGDLVARHLGGSRIFGVFKASLLGAPIPLCSCGVAPAAAGLRRQGAGKGSTAAFLISTPETGVDSLAITWALLDPVMTVLRPLAALLTATLAGLGVNLLDRDQTVPQKPPAPQCSDGCCSGSCQTDRPGLMQRFRDGLEFAFTDLLPDIGGWFVLGVLLAGALTALLPQGIIEQYLGDGLLPLLAALVVAAPLYVCATSSTPIVAALALKGLSPGAALVFLLAGPATNLASFAMVSKIIGKKAALIYLAAILISSLLLGLAVNELYAALGLSVTDWAQAISHESHGPVHWTAALILGVLLIRPILRHCKNSHTHTTGESS</sequence>
<keyword evidence="9" id="KW-1185">Reference proteome</keyword>
<name>A0A1T4XFC1_9BACT</name>
<reference evidence="8 9" key="1">
    <citation type="submission" date="2017-02" db="EMBL/GenBank/DDBJ databases">
        <authorList>
            <person name="Peterson S.W."/>
        </authorList>
    </citation>
    <scope>NUCLEOTIDE SEQUENCE [LARGE SCALE GENOMIC DNA]</scope>
    <source>
        <strain evidence="8 9">DSM 16080</strain>
    </source>
</reference>
<accession>A0A1T4XFC1</accession>
<comment type="subcellular location">
    <subcellularLocation>
        <location evidence="1">Cell membrane</location>
        <topology evidence="1">Multi-pass membrane protein</topology>
    </subcellularLocation>
</comment>
<organism evidence="8 9">
    <name type="scientific">Paucidesulfovibrio gracilis DSM 16080</name>
    <dbReference type="NCBI Taxonomy" id="1121449"/>
    <lineage>
        <taxon>Bacteria</taxon>
        <taxon>Pseudomonadati</taxon>
        <taxon>Thermodesulfobacteriota</taxon>
        <taxon>Desulfovibrionia</taxon>
        <taxon>Desulfovibrionales</taxon>
        <taxon>Desulfovibrionaceae</taxon>
        <taxon>Paucidesulfovibrio</taxon>
    </lineage>
</organism>
<evidence type="ECO:0000313" key="8">
    <source>
        <dbReference type="EMBL" id="SKA88246.1"/>
    </source>
</evidence>